<keyword evidence="2" id="KW-0812">Transmembrane</keyword>
<evidence type="ECO:0000313" key="4">
    <source>
        <dbReference type="Proteomes" id="UP000477722"/>
    </source>
</evidence>
<evidence type="ECO:0000256" key="2">
    <source>
        <dbReference type="SAM" id="Phobius"/>
    </source>
</evidence>
<name>A0A6G4WVL3_9ACTN</name>
<feature type="transmembrane region" description="Helical" evidence="2">
    <location>
        <begin position="259"/>
        <end position="278"/>
    </location>
</feature>
<evidence type="ECO:0000256" key="1">
    <source>
        <dbReference type="SAM" id="MobiDB-lite"/>
    </source>
</evidence>
<protein>
    <submittedName>
        <fullName evidence="3">Uncharacterized protein</fullName>
    </submittedName>
</protein>
<keyword evidence="2" id="KW-0472">Membrane</keyword>
<dbReference type="Proteomes" id="UP000477722">
    <property type="component" value="Unassembled WGS sequence"/>
</dbReference>
<sequence>MSSNSGIGALTGNISHGGVGVVHGDVVNHYATDPEAGPAQLFTEGLRALSAGMRGQAEALIGQAIQRGHESAEVSYYWALSLTSRRSPEDLTDEDWHKLRTALERAIGTRSSGQDTAGCVAAARLTDDLLRAAVSPESLTQAGRRLDVHERLRGLPAERRGELRDHLRYVMQRVQGYRTSEEDEEEIRTRRKADYRAERVPLFFTPDPLPLRPPDQPSRSMWPEDRNTLQALLWSAGALFALGLVILIVLLTSAEDDQMAAVAVLGLIAAIPGVVLLLRHGPAEIRRRARQARRPAWARERRPAPPYTVGPQMGGPAAAVRAAVGAPGPATHTAQFGAFRARLAVMAEARFAEVRPPALPNPAAWQQLTHQVQHDLADELAFRYWTVGKPEGLDWLLQMRARQTVREWGAGRLAASAVTTPYQRWQGARKGMLFTSAAVLLVLLPALAGSSGLGLLVGAVWAAALAGGVNLFQRTVELSLVQDEQRQYAEDQRAHGQWSAYLAAHRPADTELARWLDLDKRHLLRDVLGEHRMEHRDILFNFFLMEGAPGCVTAKVRKGPPRYSVYALRLFVLTTSGVWVCTWEMDFATGTHQGRKDFVFRFDSISSVVMETRGTGLGDTHRQVIGVTAEGALTGADGSQAHKLREVLRLVLNNQQDLEVLIDNQERLGDMDGDDPQELREVALETSGVSAGFRILAALATEGEKWLDERRHQSYRAFLGESPAAGPPDTERRPRPDVAYT</sequence>
<keyword evidence="4" id="KW-1185">Reference proteome</keyword>
<feature type="region of interest" description="Disordered" evidence="1">
    <location>
        <begin position="717"/>
        <end position="741"/>
    </location>
</feature>
<feature type="transmembrane region" description="Helical" evidence="2">
    <location>
        <begin position="231"/>
        <end position="253"/>
    </location>
</feature>
<gene>
    <name evidence="3" type="ORF">G5C65_11885</name>
</gene>
<dbReference type="EMBL" id="JAAKZZ010000093">
    <property type="protein sequence ID" value="NGO69043.1"/>
    <property type="molecule type" value="Genomic_DNA"/>
</dbReference>
<comment type="caution">
    <text evidence="3">The sequence shown here is derived from an EMBL/GenBank/DDBJ whole genome shotgun (WGS) entry which is preliminary data.</text>
</comment>
<proteinExistence type="predicted"/>
<evidence type="ECO:0000313" key="3">
    <source>
        <dbReference type="EMBL" id="NGO69043.1"/>
    </source>
</evidence>
<dbReference type="AlphaFoldDB" id="A0A6G4WVL3"/>
<accession>A0A6G4WVL3</accession>
<reference evidence="3 4" key="1">
    <citation type="submission" date="2020-02" db="EMBL/GenBank/DDBJ databases">
        <title>Whole-genome analyses of novel actinobacteria.</title>
        <authorList>
            <person name="Sahin N."/>
            <person name="Tatar D."/>
        </authorList>
    </citation>
    <scope>NUCLEOTIDE SEQUENCE [LARGE SCALE GENOMIC DNA]</scope>
    <source>
        <strain evidence="3 4">SB3404</strain>
    </source>
</reference>
<keyword evidence="2" id="KW-1133">Transmembrane helix</keyword>
<feature type="compositionally biased region" description="Basic and acidic residues" evidence="1">
    <location>
        <begin position="729"/>
        <end position="741"/>
    </location>
</feature>
<organism evidence="3 4">
    <name type="scientific">Streptomyces boncukensis</name>
    <dbReference type="NCBI Taxonomy" id="2711219"/>
    <lineage>
        <taxon>Bacteria</taxon>
        <taxon>Bacillati</taxon>
        <taxon>Actinomycetota</taxon>
        <taxon>Actinomycetes</taxon>
        <taxon>Kitasatosporales</taxon>
        <taxon>Streptomycetaceae</taxon>
        <taxon>Streptomyces</taxon>
    </lineage>
</organism>
<dbReference type="RefSeq" id="WP_165298740.1">
    <property type="nucleotide sequence ID" value="NZ_JAAKZZ010000093.1"/>
</dbReference>